<name>A0ABS8UXV4_DATST</name>
<comment type="caution">
    <text evidence="3">The sequence shown here is derived from an EMBL/GenBank/DDBJ whole genome shotgun (WGS) entry which is preliminary data.</text>
</comment>
<feature type="coiled-coil region" evidence="1">
    <location>
        <begin position="107"/>
        <end position="139"/>
    </location>
</feature>
<reference evidence="3 4" key="1">
    <citation type="journal article" date="2021" name="BMC Genomics">
        <title>Datura genome reveals duplications of psychoactive alkaloid biosynthetic genes and high mutation rate following tissue culture.</title>
        <authorList>
            <person name="Rajewski A."/>
            <person name="Carter-House D."/>
            <person name="Stajich J."/>
            <person name="Litt A."/>
        </authorList>
    </citation>
    <scope>NUCLEOTIDE SEQUENCE [LARGE SCALE GENOMIC DNA]</scope>
    <source>
        <strain evidence="3">AR-01</strain>
    </source>
</reference>
<evidence type="ECO:0000313" key="3">
    <source>
        <dbReference type="EMBL" id="MCD9639656.1"/>
    </source>
</evidence>
<proteinExistence type="predicted"/>
<sequence>MGVYTYPLAIGFGWGPVVSPRIAAGVSFLRGLFSLPKTMEGSSSPDLDKEIKAPVTVEELQSLYPHPTLQTQLLEDQSAVKRKALVDAKDSLFEFLSQLALHTEKLKASTEERRKTTERDKAEQERNIWTKRLALLKRIHGDLSLVEKEIKPTRKAIMAAAYPLLDPTKIASSPNDLTEERDSGGAQSPFAKSS</sequence>
<evidence type="ECO:0000256" key="1">
    <source>
        <dbReference type="SAM" id="Coils"/>
    </source>
</evidence>
<keyword evidence="1" id="KW-0175">Coiled coil</keyword>
<keyword evidence="4" id="KW-1185">Reference proteome</keyword>
<accession>A0ABS8UXV4</accession>
<feature type="region of interest" description="Disordered" evidence="2">
    <location>
        <begin position="167"/>
        <end position="194"/>
    </location>
</feature>
<protein>
    <submittedName>
        <fullName evidence="3">Uncharacterized protein</fullName>
    </submittedName>
</protein>
<dbReference type="EMBL" id="JACEIK010002968">
    <property type="protein sequence ID" value="MCD9639656.1"/>
    <property type="molecule type" value="Genomic_DNA"/>
</dbReference>
<evidence type="ECO:0000313" key="4">
    <source>
        <dbReference type="Proteomes" id="UP000823775"/>
    </source>
</evidence>
<gene>
    <name evidence="3" type="ORF">HAX54_024308</name>
</gene>
<organism evidence="3 4">
    <name type="scientific">Datura stramonium</name>
    <name type="common">Jimsonweed</name>
    <name type="synonym">Common thornapple</name>
    <dbReference type="NCBI Taxonomy" id="4076"/>
    <lineage>
        <taxon>Eukaryota</taxon>
        <taxon>Viridiplantae</taxon>
        <taxon>Streptophyta</taxon>
        <taxon>Embryophyta</taxon>
        <taxon>Tracheophyta</taxon>
        <taxon>Spermatophyta</taxon>
        <taxon>Magnoliopsida</taxon>
        <taxon>eudicotyledons</taxon>
        <taxon>Gunneridae</taxon>
        <taxon>Pentapetalae</taxon>
        <taxon>asterids</taxon>
        <taxon>lamiids</taxon>
        <taxon>Solanales</taxon>
        <taxon>Solanaceae</taxon>
        <taxon>Solanoideae</taxon>
        <taxon>Datureae</taxon>
        <taxon>Datura</taxon>
    </lineage>
</organism>
<evidence type="ECO:0000256" key="2">
    <source>
        <dbReference type="SAM" id="MobiDB-lite"/>
    </source>
</evidence>
<dbReference type="Proteomes" id="UP000823775">
    <property type="component" value="Unassembled WGS sequence"/>
</dbReference>